<comment type="caution">
    <text evidence="1">The sequence shown here is derived from an EMBL/GenBank/DDBJ whole genome shotgun (WGS) entry which is preliminary data.</text>
</comment>
<proteinExistence type="predicted"/>
<organism evidence="1 2">
    <name type="scientific">Plectosphaerella cucumerina</name>
    <dbReference type="NCBI Taxonomy" id="40658"/>
    <lineage>
        <taxon>Eukaryota</taxon>
        <taxon>Fungi</taxon>
        <taxon>Dikarya</taxon>
        <taxon>Ascomycota</taxon>
        <taxon>Pezizomycotina</taxon>
        <taxon>Sordariomycetes</taxon>
        <taxon>Hypocreomycetidae</taxon>
        <taxon>Glomerellales</taxon>
        <taxon>Plectosphaerellaceae</taxon>
        <taxon>Plectosphaerella</taxon>
    </lineage>
</organism>
<accession>A0A8K0TRA8</accession>
<dbReference type="PANTHER" id="PTHR30143">
    <property type="entry name" value="ACID HYDRATASE"/>
    <property type="match status" value="1"/>
</dbReference>
<dbReference type="GO" id="GO:0008684">
    <property type="term" value="F:2-oxopent-4-enoate hydratase activity"/>
    <property type="evidence" value="ECO:0007669"/>
    <property type="project" value="TreeGrafter"/>
</dbReference>
<evidence type="ECO:0000313" key="1">
    <source>
        <dbReference type="EMBL" id="KAH7376943.1"/>
    </source>
</evidence>
<dbReference type="Gene3D" id="3.90.850.10">
    <property type="entry name" value="Fumarylacetoacetase-like, C-terminal domain"/>
    <property type="match status" value="1"/>
</dbReference>
<sequence length="271" mass="29333">MGAAKNNADFGVEVFRLKEIAEALRLAKEKGEPIDAPTKTHPGLTVPGAFEVQRITVDEAVKRGDRHVGWKLGNIAKVMQQAFGLDHPDYGFLLGSSFAYEGSKIALSSFIKPYVELEPAFVLKKPLRGPNVTVADVASAIDYAIPAVEIIDSRVKNWTITLEDTLADNGSTGAIILGGTPRLITNLDLGNTKGTLYFNDRAITSGTTRNILGNPLAATAWLVNRLAEFDVEFLPGQVIMPGSCLEAMPMDKPGIWECRFEGWGSVVFEAV</sequence>
<dbReference type="GO" id="GO:0005737">
    <property type="term" value="C:cytoplasm"/>
    <property type="evidence" value="ECO:0007669"/>
    <property type="project" value="TreeGrafter"/>
</dbReference>
<gene>
    <name evidence="1" type="ORF">B0T11DRAFT_273140</name>
</gene>
<dbReference type="Proteomes" id="UP000813385">
    <property type="component" value="Unassembled WGS sequence"/>
</dbReference>
<dbReference type="PANTHER" id="PTHR30143:SF0">
    <property type="entry name" value="2-KETO-4-PENTENOATE HYDRATASE"/>
    <property type="match status" value="1"/>
</dbReference>
<protein>
    <submittedName>
        <fullName evidence="1">TodF product hydratase</fullName>
    </submittedName>
</protein>
<dbReference type="SUPFAM" id="SSF56529">
    <property type="entry name" value="FAH"/>
    <property type="match status" value="1"/>
</dbReference>
<dbReference type="EMBL" id="JAGPXD010000001">
    <property type="protein sequence ID" value="KAH7376943.1"/>
    <property type="molecule type" value="Genomic_DNA"/>
</dbReference>
<evidence type="ECO:0000313" key="2">
    <source>
        <dbReference type="Proteomes" id="UP000813385"/>
    </source>
</evidence>
<reference evidence="1" key="1">
    <citation type="journal article" date="2021" name="Nat. Commun.">
        <title>Genetic determinants of endophytism in the Arabidopsis root mycobiome.</title>
        <authorList>
            <person name="Mesny F."/>
            <person name="Miyauchi S."/>
            <person name="Thiergart T."/>
            <person name="Pickel B."/>
            <person name="Atanasova L."/>
            <person name="Karlsson M."/>
            <person name="Huettel B."/>
            <person name="Barry K.W."/>
            <person name="Haridas S."/>
            <person name="Chen C."/>
            <person name="Bauer D."/>
            <person name="Andreopoulos W."/>
            <person name="Pangilinan J."/>
            <person name="LaButti K."/>
            <person name="Riley R."/>
            <person name="Lipzen A."/>
            <person name="Clum A."/>
            <person name="Drula E."/>
            <person name="Henrissat B."/>
            <person name="Kohler A."/>
            <person name="Grigoriev I.V."/>
            <person name="Martin F.M."/>
            <person name="Hacquard S."/>
        </authorList>
    </citation>
    <scope>NUCLEOTIDE SEQUENCE</scope>
    <source>
        <strain evidence="1">MPI-CAGE-AT-0016</strain>
    </source>
</reference>
<keyword evidence="2" id="KW-1185">Reference proteome</keyword>
<dbReference type="OrthoDB" id="4391601at2759"/>
<dbReference type="AlphaFoldDB" id="A0A8K0TRA8"/>
<dbReference type="InterPro" id="IPR050772">
    <property type="entry name" value="Hydratase-Decarb/MhpD_sf"/>
</dbReference>
<dbReference type="InterPro" id="IPR036663">
    <property type="entry name" value="Fumarylacetoacetase_C_sf"/>
</dbReference>
<name>A0A8K0TRA8_9PEZI</name>